<protein>
    <recommendedName>
        <fullName evidence="4">GDP-mannose pyrophosphatase</fullName>
    </recommendedName>
    <alternativeName>
        <fullName evidence="6">GDP-mannose hydrolase</fullName>
    </alternativeName>
    <alternativeName>
        <fullName evidence="7">GDPMK</fullName>
    </alternativeName>
</protein>
<comment type="cofactor">
    <cofactor evidence="2">
        <name>Mg(2+)</name>
        <dbReference type="ChEBI" id="CHEBI:18420"/>
    </cofactor>
</comment>
<feature type="domain" description="Nudix hydrolase" evidence="8">
    <location>
        <begin position="40"/>
        <end position="169"/>
    </location>
</feature>
<dbReference type="PANTHER" id="PTHR11839">
    <property type="entry name" value="UDP/ADP-SUGAR PYROPHOSPHATASE"/>
    <property type="match status" value="1"/>
</dbReference>
<dbReference type="PROSITE" id="PS00893">
    <property type="entry name" value="NUDIX_BOX"/>
    <property type="match status" value="1"/>
</dbReference>
<evidence type="ECO:0000256" key="1">
    <source>
        <dbReference type="ARBA" id="ARBA00000847"/>
    </source>
</evidence>
<comment type="similarity">
    <text evidence="3">Belongs to the Nudix hydrolase family. NudK subfamily.</text>
</comment>
<dbReference type="Proteomes" id="UP000015455">
    <property type="component" value="Unassembled WGS sequence"/>
</dbReference>
<gene>
    <name evidence="9" type="ORF">M622_09930</name>
</gene>
<dbReference type="InterPro" id="IPR020084">
    <property type="entry name" value="NUDIX_hydrolase_CS"/>
</dbReference>
<comment type="caution">
    <text evidence="9">The sequence shown here is derived from an EMBL/GenBank/DDBJ whole genome shotgun (WGS) entry which is preliminary data.</text>
</comment>
<dbReference type="PROSITE" id="PS51462">
    <property type="entry name" value="NUDIX"/>
    <property type="match status" value="1"/>
</dbReference>
<accession>S9ZQY0</accession>
<evidence type="ECO:0000259" key="8">
    <source>
        <dbReference type="PROSITE" id="PS51462"/>
    </source>
</evidence>
<proteinExistence type="inferred from homology"/>
<dbReference type="GO" id="GO:0006753">
    <property type="term" value="P:nucleoside phosphate metabolic process"/>
    <property type="evidence" value="ECO:0007669"/>
    <property type="project" value="TreeGrafter"/>
</dbReference>
<evidence type="ECO:0000256" key="3">
    <source>
        <dbReference type="ARBA" id="ARBA00007275"/>
    </source>
</evidence>
<evidence type="ECO:0000313" key="9">
    <source>
        <dbReference type="EMBL" id="EPZ17041.1"/>
    </source>
</evidence>
<evidence type="ECO:0000256" key="5">
    <source>
        <dbReference type="ARBA" id="ARBA00022801"/>
    </source>
</evidence>
<dbReference type="AlphaFoldDB" id="S9ZQY0"/>
<dbReference type="EMBL" id="ATJV01000013">
    <property type="protein sequence ID" value="EPZ17041.1"/>
    <property type="molecule type" value="Genomic_DNA"/>
</dbReference>
<dbReference type="Pfam" id="PF00293">
    <property type="entry name" value="NUDIX"/>
    <property type="match status" value="1"/>
</dbReference>
<keyword evidence="5" id="KW-0378">Hydrolase</keyword>
<evidence type="ECO:0000256" key="7">
    <source>
        <dbReference type="ARBA" id="ARBA00032272"/>
    </source>
</evidence>
<dbReference type="PANTHER" id="PTHR11839:SF18">
    <property type="entry name" value="NUDIX HYDROLASE DOMAIN-CONTAINING PROTEIN"/>
    <property type="match status" value="1"/>
</dbReference>
<dbReference type="Gene3D" id="3.90.79.10">
    <property type="entry name" value="Nucleoside Triphosphate Pyrophosphohydrolase"/>
    <property type="match status" value="1"/>
</dbReference>
<evidence type="ECO:0000256" key="6">
    <source>
        <dbReference type="ARBA" id="ARBA00032162"/>
    </source>
</evidence>
<keyword evidence="10" id="KW-1185">Reference proteome</keyword>
<dbReference type="OrthoDB" id="9806150at2"/>
<dbReference type="InterPro" id="IPR015797">
    <property type="entry name" value="NUDIX_hydrolase-like_dom_sf"/>
</dbReference>
<evidence type="ECO:0000256" key="4">
    <source>
        <dbReference type="ARBA" id="ARBA00016377"/>
    </source>
</evidence>
<dbReference type="SUPFAM" id="SSF55811">
    <property type="entry name" value="Nudix"/>
    <property type="match status" value="1"/>
</dbReference>
<name>S9ZQY0_9RHOO</name>
<dbReference type="GO" id="GO:0016787">
    <property type="term" value="F:hydrolase activity"/>
    <property type="evidence" value="ECO:0007669"/>
    <property type="project" value="UniProtKB-KW"/>
</dbReference>
<dbReference type="PATRIC" id="fig|1348657.5.peg.517"/>
<organism evidence="9 10">
    <name type="scientific">Thauera terpenica 58Eu</name>
    <dbReference type="NCBI Taxonomy" id="1348657"/>
    <lineage>
        <taxon>Bacteria</taxon>
        <taxon>Pseudomonadati</taxon>
        <taxon>Pseudomonadota</taxon>
        <taxon>Betaproteobacteria</taxon>
        <taxon>Rhodocyclales</taxon>
        <taxon>Zoogloeaceae</taxon>
        <taxon>Thauera</taxon>
    </lineage>
</organism>
<dbReference type="RefSeq" id="WP_021247969.1">
    <property type="nucleotide sequence ID" value="NZ_ATJV01000013.1"/>
</dbReference>
<evidence type="ECO:0000256" key="2">
    <source>
        <dbReference type="ARBA" id="ARBA00001946"/>
    </source>
</evidence>
<dbReference type="InterPro" id="IPR000086">
    <property type="entry name" value="NUDIX_hydrolase_dom"/>
</dbReference>
<reference evidence="9 10" key="1">
    <citation type="submission" date="2013-06" db="EMBL/GenBank/DDBJ databases">
        <title>Draft genome sequence of Thauera terpenica.</title>
        <authorList>
            <person name="Liu B."/>
            <person name="Frostegard A.H."/>
            <person name="Shapleigh J.P."/>
        </authorList>
    </citation>
    <scope>NUCLEOTIDE SEQUENCE [LARGE SCALE GENOMIC DNA]</scope>
    <source>
        <strain evidence="9 10">58Eu</strain>
    </source>
</reference>
<comment type="catalytic activity">
    <reaction evidence="1">
        <text>GDP-alpha-D-mannose + H2O = alpha-D-mannose 1-phosphate + GMP + 2 H(+)</text>
        <dbReference type="Rhea" id="RHEA:27978"/>
        <dbReference type="ChEBI" id="CHEBI:15377"/>
        <dbReference type="ChEBI" id="CHEBI:15378"/>
        <dbReference type="ChEBI" id="CHEBI:57527"/>
        <dbReference type="ChEBI" id="CHEBI:58115"/>
        <dbReference type="ChEBI" id="CHEBI:58409"/>
    </reaction>
</comment>
<dbReference type="STRING" id="1348657.M622_09930"/>
<sequence>MDVLEELELASEQVFDGSLLSVWRDRVRLPDGTEGRREYIRHPGAVVVVALLGDGGILFERQFRYPLRRAFIELPAGKIDSGEDILDCARRELREETGYEAAEWRYVGVMHPCIGYSDERIEIFLAKGLSYLGHQRDEGEFLELLTLTREEVEGAIHAGEITDGKSIVALYRCLPLIGV</sequence>
<dbReference type="GO" id="GO:0019693">
    <property type="term" value="P:ribose phosphate metabolic process"/>
    <property type="evidence" value="ECO:0007669"/>
    <property type="project" value="TreeGrafter"/>
</dbReference>
<evidence type="ECO:0000313" key="10">
    <source>
        <dbReference type="Proteomes" id="UP000015455"/>
    </source>
</evidence>
<dbReference type="eggNOG" id="COG0494">
    <property type="taxonomic scope" value="Bacteria"/>
</dbReference>
<dbReference type="GO" id="GO:0005829">
    <property type="term" value="C:cytosol"/>
    <property type="evidence" value="ECO:0007669"/>
    <property type="project" value="TreeGrafter"/>
</dbReference>